<accession>A0A420IAJ0</accession>
<evidence type="ECO:0000259" key="2">
    <source>
        <dbReference type="Pfam" id="PF03732"/>
    </source>
</evidence>
<dbReference type="OrthoDB" id="3585057at2759"/>
<reference evidence="3 4" key="1">
    <citation type="journal article" date="2018" name="BMC Genomics">
        <title>Comparative genome analyses reveal sequence features reflecting distinct modes of host-adaptation between dicot and monocot powdery mildew.</title>
        <authorList>
            <person name="Wu Y."/>
            <person name="Ma X."/>
            <person name="Pan Z."/>
            <person name="Kale S.D."/>
            <person name="Song Y."/>
            <person name="King H."/>
            <person name="Zhang Q."/>
            <person name="Presley C."/>
            <person name="Deng X."/>
            <person name="Wei C.I."/>
            <person name="Xiao S."/>
        </authorList>
    </citation>
    <scope>NUCLEOTIDE SEQUENCE [LARGE SCALE GENOMIC DNA]</scope>
    <source>
        <strain evidence="3">UCSC1</strain>
    </source>
</reference>
<dbReference type="AlphaFoldDB" id="A0A420IAJ0"/>
<dbReference type="Proteomes" id="UP000285405">
    <property type="component" value="Unassembled WGS sequence"/>
</dbReference>
<gene>
    <name evidence="3" type="ORF">GcC1_097014</name>
</gene>
<sequence>MNVTYDYRRLTDAALRRIHPWVEFAKGKEQFTVAEFLDRLDKAFGDPEKITKAINKLNSIRQGNRSFREFLQDFEQTLLEAQAWEWTDDAKRGYLRAGLNMDLIDRLVSQAEPRGYDEFFSQLRTTSDKLEALKVWDSRRGRNRGTVAQPSSALEPQEDVDHMDWEPTPSDNVSAAQPKFKGKMNQKPRARAT</sequence>
<organism evidence="3 4">
    <name type="scientific">Golovinomyces cichoracearum</name>
    <dbReference type="NCBI Taxonomy" id="62708"/>
    <lineage>
        <taxon>Eukaryota</taxon>
        <taxon>Fungi</taxon>
        <taxon>Dikarya</taxon>
        <taxon>Ascomycota</taxon>
        <taxon>Pezizomycotina</taxon>
        <taxon>Leotiomycetes</taxon>
        <taxon>Erysiphales</taxon>
        <taxon>Erysiphaceae</taxon>
        <taxon>Golovinomyces</taxon>
    </lineage>
</organism>
<dbReference type="InterPro" id="IPR005162">
    <property type="entry name" value="Retrotrans_gag_dom"/>
</dbReference>
<proteinExistence type="predicted"/>
<comment type="caution">
    <text evidence="3">The sequence shown here is derived from an EMBL/GenBank/DDBJ whole genome shotgun (WGS) entry which is preliminary data.</text>
</comment>
<evidence type="ECO:0000313" key="3">
    <source>
        <dbReference type="EMBL" id="RKF71559.1"/>
    </source>
</evidence>
<dbReference type="Pfam" id="PF03732">
    <property type="entry name" value="Retrotrans_gag"/>
    <property type="match status" value="1"/>
</dbReference>
<feature type="compositionally biased region" description="Basic residues" evidence="1">
    <location>
        <begin position="180"/>
        <end position="193"/>
    </location>
</feature>
<feature type="domain" description="Retrotransposon gag" evidence="2">
    <location>
        <begin position="19"/>
        <end position="100"/>
    </location>
</feature>
<feature type="region of interest" description="Disordered" evidence="1">
    <location>
        <begin position="141"/>
        <end position="193"/>
    </location>
</feature>
<name>A0A420IAJ0_9PEZI</name>
<evidence type="ECO:0000256" key="1">
    <source>
        <dbReference type="SAM" id="MobiDB-lite"/>
    </source>
</evidence>
<dbReference type="EMBL" id="MCBR01009776">
    <property type="protein sequence ID" value="RKF71559.1"/>
    <property type="molecule type" value="Genomic_DNA"/>
</dbReference>
<protein>
    <recommendedName>
        <fullName evidence="2">Retrotransposon gag domain-containing protein</fullName>
    </recommendedName>
</protein>
<evidence type="ECO:0000313" key="4">
    <source>
        <dbReference type="Proteomes" id="UP000285405"/>
    </source>
</evidence>